<dbReference type="Proteomes" id="UP000010808">
    <property type="component" value="Chromosome"/>
</dbReference>
<protein>
    <submittedName>
        <fullName evidence="1">Uncharacterized protein</fullName>
    </submittedName>
</protein>
<evidence type="ECO:0000313" key="1">
    <source>
        <dbReference type="EMBL" id="CCO23483.1"/>
    </source>
</evidence>
<evidence type="ECO:0000313" key="2">
    <source>
        <dbReference type="Proteomes" id="UP000010808"/>
    </source>
</evidence>
<dbReference type="EMBL" id="FO203522">
    <property type="protein sequence ID" value="CCO23483.1"/>
    <property type="molecule type" value="Genomic_DNA"/>
</dbReference>
<proteinExistence type="predicted"/>
<dbReference type="KEGG" id="dhy:DESAM_21202"/>
<gene>
    <name evidence="1" type="ORF">DESAM_21202</name>
</gene>
<keyword evidence="2" id="KW-1185">Reference proteome</keyword>
<name>L0R9N2_9BACT</name>
<sequence>MSRPVNKLPAEAVNIENKVSFGPLDVILMSAVSTYLYLFDNYGQLLYSVYIGVFIPV</sequence>
<accession>L0R9N2</accession>
<organism evidence="1 2">
    <name type="scientific">Maridesulfovibrio hydrothermalis AM13 = DSM 14728</name>
    <dbReference type="NCBI Taxonomy" id="1121451"/>
    <lineage>
        <taxon>Bacteria</taxon>
        <taxon>Pseudomonadati</taxon>
        <taxon>Thermodesulfobacteriota</taxon>
        <taxon>Desulfovibrionia</taxon>
        <taxon>Desulfovibrionales</taxon>
        <taxon>Desulfovibrionaceae</taxon>
        <taxon>Maridesulfovibrio</taxon>
    </lineage>
</organism>
<dbReference type="HOGENOM" id="CLU_2989232_0_0_7"/>
<dbReference type="PATRIC" id="fig|1121451.3.peg.1455"/>
<reference evidence="1 2" key="1">
    <citation type="submission" date="2012-10" db="EMBL/GenBank/DDBJ databases">
        <authorList>
            <person name="Genoscope - CEA"/>
        </authorList>
    </citation>
    <scope>NUCLEOTIDE SEQUENCE [LARGE SCALE GENOMIC DNA]</scope>
    <source>
        <strain evidence="2">AM13 / DSM 14728</strain>
    </source>
</reference>
<dbReference type="AlphaFoldDB" id="L0R9N2"/>